<dbReference type="Proteomes" id="UP000585614">
    <property type="component" value="Unassembled WGS sequence"/>
</dbReference>
<feature type="compositionally biased region" description="Basic and acidic residues" evidence="1">
    <location>
        <begin position="109"/>
        <end position="139"/>
    </location>
</feature>
<accession>A0A7J7UJW9</accession>
<evidence type="ECO:0000313" key="3">
    <source>
        <dbReference type="Proteomes" id="UP000585614"/>
    </source>
</evidence>
<comment type="caution">
    <text evidence="2">The sequence shown here is derived from an EMBL/GenBank/DDBJ whole genome shotgun (WGS) entry which is preliminary data.</text>
</comment>
<protein>
    <submittedName>
        <fullName evidence="2">Uncharacterized protein</fullName>
    </submittedName>
</protein>
<organism evidence="2 3">
    <name type="scientific">Rhinolophus ferrumequinum</name>
    <name type="common">Greater horseshoe bat</name>
    <dbReference type="NCBI Taxonomy" id="59479"/>
    <lineage>
        <taxon>Eukaryota</taxon>
        <taxon>Metazoa</taxon>
        <taxon>Chordata</taxon>
        <taxon>Craniata</taxon>
        <taxon>Vertebrata</taxon>
        <taxon>Euteleostomi</taxon>
        <taxon>Mammalia</taxon>
        <taxon>Eutheria</taxon>
        <taxon>Laurasiatheria</taxon>
        <taxon>Chiroptera</taxon>
        <taxon>Yinpterochiroptera</taxon>
        <taxon>Rhinolophoidea</taxon>
        <taxon>Rhinolophidae</taxon>
        <taxon>Rhinolophinae</taxon>
        <taxon>Rhinolophus</taxon>
    </lineage>
</organism>
<evidence type="ECO:0000313" key="2">
    <source>
        <dbReference type="EMBL" id="KAF6313056.1"/>
    </source>
</evidence>
<dbReference type="AlphaFoldDB" id="A0A7J7UJW9"/>
<feature type="region of interest" description="Disordered" evidence="1">
    <location>
        <begin position="15"/>
        <end position="139"/>
    </location>
</feature>
<proteinExistence type="predicted"/>
<dbReference type="EMBL" id="JACAGC010000016">
    <property type="protein sequence ID" value="KAF6313056.1"/>
    <property type="molecule type" value="Genomic_DNA"/>
</dbReference>
<sequence length="139" mass="14748">MCVTKDRDIFKFTSKSNTVRAEPRSPRLSFQARQPAHGAALRGAPGHPQTPHAGSCQEEPAPPPERPRKSCRRLLTWRREGSELPGKGGSGSSSAGCNPATGGRGPNRSRLEGRGRGLEAGEAGEAREAEGVGEAPTRR</sequence>
<reference evidence="2 3" key="1">
    <citation type="journal article" date="2020" name="Nature">
        <title>Six reference-quality genomes reveal evolution of bat adaptations.</title>
        <authorList>
            <person name="Jebb D."/>
            <person name="Huang Z."/>
            <person name="Pippel M."/>
            <person name="Hughes G.M."/>
            <person name="Lavrichenko K."/>
            <person name="Devanna P."/>
            <person name="Winkler S."/>
            <person name="Jermiin L.S."/>
            <person name="Skirmuntt E.C."/>
            <person name="Katzourakis A."/>
            <person name="Burkitt-Gray L."/>
            <person name="Ray D.A."/>
            <person name="Sullivan K.A.M."/>
            <person name="Roscito J.G."/>
            <person name="Kirilenko B.M."/>
            <person name="Davalos L.M."/>
            <person name="Corthals A.P."/>
            <person name="Power M.L."/>
            <person name="Jones G."/>
            <person name="Ransome R.D."/>
            <person name="Dechmann D.K.N."/>
            <person name="Locatelli A.G."/>
            <person name="Puechmaille S.J."/>
            <person name="Fedrigo O."/>
            <person name="Jarvis E.D."/>
            <person name="Hiller M."/>
            <person name="Vernes S.C."/>
            <person name="Myers E.W."/>
            <person name="Teeling E.C."/>
        </authorList>
    </citation>
    <scope>NUCLEOTIDE SEQUENCE [LARGE SCALE GENOMIC DNA]</scope>
    <source>
        <strain evidence="2">MRhiFer1</strain>
        <tissue evidence="2">Lung</tissue>
    </source>
</reference>
<gene>
    <name evidence="2" type="ORF">mRhiFer1_008581</name>
</gene>
<name>A0A7J7UJW9_RHIFE</name>
<evidence type="ECO:0000256" key="1">
    <source>
        <dbReference type="SAM" id="MobiDB-lite"/>
    </source>
</evidence>